<dbReference type="RefSeq" id="WP_320294606.1">
    <property type="nucleotide sequence ID" value="NZ_JAVIIU010000003.1"/>
</dbReference>
<evidence type="ECO:0000256" key="1">
    <source>
        <dbReference type="ARBA" id="ARBA00005417"/>
    </source>
</evidence>
<dbReference type="EMBL" id="JAVIIV010000003">
    <property type="protein sequence ID" value="MDX8484746.1"/>
    <property type="molecule type" value="Genomic_DNA"/>
</dbReference>
<comment type="caution">
    <text evidence="7">The sequence shown here is derived from an EMBL/GenBank/DDBJ whole genome shotgun (WGS) entry which is preliminary data.</text>
</comment>
<evidence type="ECO:0000256" key="3">
    <source>
        <dbReference type="ARBA" id="ARBA00022741"/>
    </source>
</evidence>
<keyword evidence="2" id="KW-0813">Transport</keyword>
<dbReference type="Pfam" id="PF00005">
    <property type="entry name" value="ABC_tran"/>
    <property type="match status" value="1"/>
</dbReference>
<dbReference type="InterPro" id="IPR017871">
    <property type="entry name" value="ABC_transporter-like_CS"/>
</dbReference>
<organism evidence="7 8">
    <name type="scientific">Mesorhizobium humile</name>
    <dbReference type="NCBI Taxonomy" id="3072313"/>
    <lineage>
        <taxon>Bacteria</taxon>
        <taxon>Pseudomonadati</taxon>
        <taxon>Pseudomonadota</taxon>
        <taxon>Alphaproteobacteria</taxon>
        <taxon>Hyphomicrobiales</taxon>
        <taxon>Phyllobacteriaceae</taxon>
        <taxon>Mesorhizobium</taxon>
    </lineage>
</organism>
<protein>
    <submittedName>
        <fullName evidence="7">ABC transporter ATP-binding protein</fullName>
    </submittedName>
</protein>
<dbReference type="InterPro" id="IPR052156">
    <property type="entry name" value="BCAA_Transport_ATP-bd_LivF"/>
</dbReference>
<dbReference type="CDD" id="cd03224">
    <property type="entry name" value="ABC_TM1139_LivF_branched"/>
    <property type="match status" value="1"/>
</dbReference>
<name>A0ABU4YDF0_9HYPH</name>
<dbReference type="InterPro" id="IPR003593">
    <property type="entry name" value="AAA+_ATPase"/>
</dbReference>
<evidence type="ECO:0000256" key="2">
    <source>
        <dbReference type="ARBA" id="ARBA00022448"/>
    </source>
</evidence>
<reference evidence="7 8" key="1">
    <citation type="submission" date="2023-08" db="EMBL/GenBank/DDBJ databases">
        <title>Implementing the SeqCode for naming new Mesorhizobium species isolated from Vachellia karroo root nodules.</title>
        <authorList>
            <person name="Van Lill M."/>
        </authorList>
    </citation>
    <scope>NUCLEOTIDE SEQUENCE [LARGE SCALE GENOMIC DNA]</scope>
    <source>
        <strain evidence="7 8">VK2B</strain>
    </source>
</reference>
<dbReference type="InterPro" id="IPR027417">
    <property type="entry name" value="P-loop_NTPase"/>
</dbReference>
<gene>
    <name evidence="7" type="ORF">RFM52_06060</name>
</gene>
<dbReference type="PANTHER" id="PTHR43820">
    <property type="entry name" value="HIGH-AFFINITY BRANCHED-CHAIN AMINO ACID TRANSPORT ATP-BINDING PROTEIN LIVF"/>
    <property type="match status" value="1"/>
</dbReference>
<sequence length="238" mass="25274">MSRLVVSNLSIDRAELPVVSSVDLVSESGAISVVLGANGAGKTTLLEGLSGIIPVAGGTIAIDGRELQKARPGARSREGLAHVEQGRTVFRQLTTEENLRVSLHHPGADIAEAYALFPELVQRRSVKASLLSGGEQQMLVIARALLTRPKVLLIDEMSAGLAPVIVTRLMTAVRKLADDGLAVVLVEQFAALALSIGNRAYVMRRGRVVYDGDCAKLRQSPDELHRLYLGGAEAAVPV</sequence>
<accession>A0ABU4YDF0</accession>
<dbReference type="PROSITE" id="PS50893">
    <property type="entry name" value="ABC_TRANSPORTER_2"/>
    <property type="match status" value="1"/>
</dbReference>
<dbReference type="Proteomes" id="UP001280156">
    <property type="component" value="Unassembled WGS sequence"/>
</dbReference>
<dbReference type="PROSITE" id="PS00211">
    <property type="entry name" value="ABC_TRANSPORTER_1"/>
    <property type="match status" value="1"/>
</dbReference>
<keyword evidence="5" id="KW-0029">Amino-acid transport</keyword>
<dbReference type="GO" id="GO:0005524">
    <property type="term" value="F:ATP binding"/>
    <property type="evidence" value="ECO:0007669"/>
    <property type="project" value="UniProtKB-KW"/>
</dbReference>
<evidence type="ECO:0000313" key="7">
    <source>
        <dbReference type="EMBL" id="MDX8484746.1"/>
    </source>
</evidence>
<feature type="domain" description="ABC transporter" evidence="6">
    <location>
        <begin position="4"/>
        <end position="230"/>
    </location>
</feature>
<dbReference type="SMART" id="SM00382">
    <property type="entry name" value="AAA"/>
    <property type="match status" value="1"/>
</dbReference>
<dbReference type="InterPro" id="IPR003439">
    <property type="entry name" value="ABC_transporter-like_ATP-bd"/>
</dbReference>
<keyword evidence="4 7" id="KW-0067">ATP-binding</keyword>
<proteinExistence type="inferred from homology"/>
<evidence type="ECO:0000259" key="6">
    <source>
        <dbReference type="PROSITE" id="PS50893"/>
    </source>
</evidence>
<evidence type="ECO:0000313" key="8">
    <source>
        <dbReference type="Proteomes" id="UP001280156"/>
    </source>
</evidence>
<evidence type="ECO:0000256" key="4">
    <source>
        <dbReference type="ARBA" id="ARBA00022840"/>
    </source>
</evidence>
<dbReference type="Gene3D" id="3.40.50.300">
    <property type="entry name" value="P-loop containing nucleotide triphosphate hydrolases"/>
    <property type="match status" value="1"/>
</dbReference>
<dbReference type="PANTHER" id="PTHR43820:SF4">
    <property type="entry name" value="HIGH-AFFINITY BRANCHED-CHAIN AMINO ACID TRANSPORT ATP-BINDING PROTEIN LIVF"/>
    <property type="match status" value="1"/>
</dbReference>
<comment type="similarity">
    <text evidence="1">Belongs to the ABC transporter superfamily.</text>
</comment>
<keyword evidence="3" id="KW-0547">Nucleotide-binding</keyword>
<evidence type="ECO:0000256" key="5">
    <source>
        <dbReference type="ARBA" id="ARBA00022970"/>
    </source>
</evidence>
<keyword evidence="8" id="KW-1185">Reference proteome</keyword>
<dbReference type="SUPFAM" id="SSF52540">
    <property type="entry name" value="P-loop containing nucleoside triphosphate hydrolases"/>
    <property type="match status" value="1"/>
</dbReference>